<dbReference type="AlphaFoldDB" id="C0CHX9"/>
<dbReference type="CDD" id="cd00077">
    <property type="entry name" value="HDc"/>
    <property type="match status" value="1"/>
</dbReference>
<dbReference type="Proteomes" id="UP000003100">
    <property type="component" value="Unassembled WGS sequence"/>
</dbReference>
<proteinExistence type="predicted"/>
<dbReference type="InterPro" id="IPR006674">
    <property type="entry name" value="HD_domain"/>
</dbReference>
<dbReference type="eggNOG" id="COG1713">
    <property type="taxonomic scope" value="Bacteria"/>
</dbReference>
<dbReference type="NCBIfam" id="TIGR00488">
    <property type="entry name" value="bis(5'-nucleosyl)-tetraphosphatase (symmetrical) YqeK"/>
    <property type="match status" value="1"/>
</dbReference>
<dbReference type="Pfam" id="PF01966">
    <property type="entry name" value="HD"/>
    <property type="match status" value="1"/>
</dbReference>
<keyword evidence="9" id="KW-1185">Reference proteome</keyword>
<gene>
    <name evidence="8" type="ORF">RUMHYD_00443</name>
</gene>
<evidence type="ECO:0000256" key="4">
    <source>
        <dbReference type="ARBA" id="ARBA00022801"/>
    </source>
</evidence>
<reference evidence="8 9" key="2">
    <citation type="submission" date="2009-02" db="EMBL/GenBank/DDBJ databases">
        <title>Draft genome sequence of Blautia hydrogenotrophica DSM 10507 (Ruminococcus hydrogenotrophicus DSM 10507).</title>
        <authorList>
            <person name="Sudarsanam P."/>
            <person name="Ley R."/>
            <person name="Guruge J."/>
            <person name="Turnbaugh P.J."/>
            <person name="Mahowald M."/>
            <person name="Liep D."/>
            <person name="Gordon J."/>
        </authorList>
    </citation>
    <scope>NUCLEOTIDE SEQUENCE [LARGE SCALE GENOMIC DNA]</scope>
    <source>
        <strain evidence="9">DSM 10507 / JCM 14656 / S5a33</strain>
    </source>
</reference>
<sequence>MAIYDLYQMQKKLEKYLDENRFLHTLGVMYTCAALAMVHDCDLVDAQVAGLLHDSAKCIPNKKKLSMCAKYGISITEFEREHPFLIHAKLGAYIAKEKYGIQNPEILSAITWHTTGKPKMSKLEKIVYVADYIEPQRDKAPHLDSIRRLAFQDLDECIHEILKDTLAYLDGGPGDIDNATREAYSYYHEIHQNRKQEEENEYRKRNG</sequence>
<dbReference type="GO" id="GO:0046872">
    <property type="term" value="F:metal ion binding"/>
    <property type="evidence" value="ECO:0007669"/>
    <property type="project" value="UniProtKB-KW"/>
</dbReference>
<keyword evidence="5" id="KW-0408">Iron</keyword>
<dbReference type="RefSeq" id="WP_005945613.1">
    <property type="nucleotide sequence ID" value="NZ_CP136423.1"/>
</dbReference>
<keyword evidence="4" id="KW-0378">Hydrolase</keyword>
<dbReference type="PANTHER" id="PTHR35795">
    <property type="entry name" value="SLR1885 PROTEIN"/>
    <property type="match status" value="1"/>
</dbReference>
<comment type="caution">
    <text evidence="8">The sequence shown here is derived from an EMBL/GenBank/DDBJ whole genome shotgun (WGS) entry which is preliminary data.</text>
</comment>
<keyword evidence="2" id="KW-0479">Metal-binding</keyword>
<evidence type="ECO:0000313" key="8">
    <source>
        <dbReference type="EMBL" id="EEG50567.1"/>
    </source>
</evidence>
<dbReference type="SUPFAM" id="SSF109604">
    <property type="entry name" value="HD-domain/PDEase-like"/>
    <property type="match status" value="1"/>
</dbReference>
<dbReference type="InterPro" id="IPR051094">
    <property type="entry name" value="Diverse_Catalytic_Enzymes"/>
</dbReference>
<evidence type="ECO:0000256" key="6">
    <source>
        <dbReference type="ARBA" id="ARBA00049417"/>
    </source>
</evidence>
<dbReference type="PROSITE" id="PS51831">
    <property type="entry name" value="HD"/>
    <property type="match status" value="1"/>
</dbReference>
<dbReference type="InterPro" id="IPR003607">
    <property type="entry name" value="HD/PDEase_dom"/>
</dbReference>
<evidence type="ECO:0000256" key="5">
    <source>
        <dbReference type="ARBA" id="ARBA00023004"/>
    </source>
</evidence>
<accession>C0CHX9</accession>
<dbReference type="GO" id="GO:0008803">
    <property type="term" value="F:bis(5'-nucleosyl)-tetraphosphatase (symmetrical) activity"/>
    <property type="evidence" value="ECO:0007669"/>
    <property type="project" value="UniProtKB-EC"/>
</dbReference>
<evidence type="ECO:0000256" key="1">
    <source>
        <dbReference type="ARBA" id="ARBA00012506"/>
    </source>
</evidence>
<keyword evidence="3" id="KW-0547">Nucleotide-binding</keyword>
<dbReference type="PATRIC" id="fig|476272.21.peg.3450"/>
<dbReference type="EC" id="3.6.1.41" evidence="1"/>
<comment type="catalytic activity">
    <reaction evidence="6">
        <text>P(1),P(4)-bis(5'-adenosyl) tetraphosphate + H2O = 2 ADP + 2 H(+)</text>
        <dbReference type="Rhea" id="RHEA:24252"/>
        <dbReference type="ChEBI" id="CHEBI:15377"/>
        <dbReference type="ChEBI" id="CHEBI:15378"/>
        <dbReference type="ChEBI" id="CHEBI:58141"/>
        <dbReference type="ChEBI" id="CHEBI:456216"/>
        <dbReference type="EC" id="3.6.1.41"/>
    </reaction>
</comment>
<feature type="domain" description="HD" evidence="7">
    <location>
        <begin position="21"/>
        <end position="136"/>
    </location>
</feature>
<dbReference type="EMBL" id="ACBZ01000017">
    <property type="protein sequence ID" value="EEG50567.1"/>
    <property type="molecule type" value="Genomic_DNA"/>
</dbReference>
<protein>
    <recommendedName>
        <fullName evidence="1">bis(5'-nucleosyl)-tetraphosphatase (symmetrical)</fullName>
        <ecNumber evidence="1">3.6.1.41</ecNumber>
    </recommendedName>
</protein>
<dbReference type="SMART" id="SM00471">
    <property type="entry name" value="HDc"/>
    <property type="match status" value="1"/>
</dbReference>
<dbReference type="PANTHER" id="PTHR35795:SF1">
    <property type="entry name" value="BIS(5'-NUCLEOSYL)-TETRAPHOSPHATASE, SYMMETRICAL"/>
    <property type="match status" value="1"/>
</dbReference>
<evidence type="ECO:0000259" key="7">
    <source>
        <dbReference type="PROSITE" id="PS51831"/>
    </source>
</evidence>
<name>C0CHX9_BLAHS</name>
<organism evidence="8 9">
    <name type="scientific">Blautia hydrogenotrophica (strain DSM 10507 / JCM 14656 / S5a33)</name>
    <name type="common">Ruminococcus hydrogenotrophicus</name>
    <dbReference type="NCBI Taxonomy" id="476272"/>
    <lineage>
        <taxon>Bacteria</taxon>
        <taxon>Bacillati</taxon>
        <taxon>Bacillota</taxon>
        <taxon>Clostridia</taxon>
        <taxon>Lachnospirales</taxon>
        <taxon>Lachnospiraceae</taxon>
        <taxon>Blautia</taxon>
    </lineage>
</organism>
<dbReference type="GO" id="GO:0000166">
    <property type="term" value="F:nucleotide binding"/>
    <property type="evidence" value="ECO:0007669"/>
    <property type="project" value="UniProtKB-KW"/>
</dbReference>
<dbReference type="GeneID" id="86821692"/>
<reference evidence="8 9" key="1">
    <citation type="submission" date="2009-01" db="EMBL/GenBank/DDBJ databases">
        <authorList>
            <person name="Fulton L."/>
            <person name="Clifton S."/>
            <person name="Fulton B."/>
            <person name="Xu J."/>
            <person name="Minx P."/>
            <person name="Pepin K.H."/>
            <person name="Johnson M."/>
            <person name="Bhonagiri V."/>
            <person name="Nash W.E."/>
            <person name="Mardis E.R."/>
            <person name="Wilson R.K."/>
        </authorList>
    </citation>
    <scope>NUCLEOTIDE SEQUENCE [LARGE SCALE GENOMIC DNA]</scope>
    <source>
        <strain evidence="9">DSM 10507 / JCM 14656 / S5a33</strain>
    </source>
</reference>
<evidence type="ECO:0000313" key="9">
    <source>
        <dbReference type="Proteomes" id="UP000003100"/>
    </source>
</evidence>
<evidence type="ECO:0000256" key="3">
    <source>
        <dbReference type="ARBA" id="ARBA00022741"/>
    </source>
</evidence>
<dbReference type="InterPro" id="IPR005249">
    <property type="entry name" value="YqeK"/>
</dbReference>
<dbReference type="HOGENOM" id="CLU_089580_1_0_9"/>
<dbReference type="Gene3D" id="1.10.3210.10">
    <property type="entry name" value="Hypothetical protein af1432"/>
    <property type="match status" value="1"/>
</dbReference>
<evidence type="ECO:0000256" key="2">
    <source>
        <dbReference type="ARBA" id="ARBA00022723"/>
    </source>
</evidence>